<dbReference type="Proteomes" id="UP000584867">
    <property type="component" value="Unassembled WGS sequence"/>
</dbReference>
<accession>A0A7W8EC66</accession>
<feature type="chain" id="PRO_5031299672" description="Protein-glutamine gamma-glutamyltransferase-like C-terminal domain-containing protein" evidence="3">
    <location>
        <begin position="28"/>
        <end position="341"/>
    </location>
</feature>
<sequence length="341" mass="37624">MQRNSKNLTRNAAFAASLALCAATAMAAPALRSVSPAQLRSDISQLQSLVSACASQSASCDNAKVVSDEQIGDPAHPGGFEMHWDWLRTALNDAKTAKPEDRKVLLHDAAAQLDELAQDETSPNGTPANEFDKARTQTNNILSRPEFQGDDGPTWWERQKTKLLYGLERIFEGVSRIGSAAPWLGTLLEWLLFTSAAGLLLFFVLRGLARQRLRVALGEGATKATAWDREATDWAKMAEAHAAKHEWREAVHCLYWAAIVSLESRRAWTHNPTRTPREYVRLLKPGSPQQQGLRGLTQIFERVWYGLREADGEEYSRVRALYDNLAANEIGSSAATPGEAA</sequence>
<dbReference type="Pfam" id="PF13559">
    <property type="entry name" value="DUF4129"/>
    <property type="match status" value="1"/>
</dbReference>
<dbReference type="EMBL" id="JACHIO010000027">
    <property type="protein sequence ID" value="MBB5066376.1"/>
    <property type="molecule type" value="Genomic_DNA"/>
</dbReference>
<evidence type="ECO:0000259" key="4">
    <source>
        <dbReference type="Pfam" id="PF13559"/>
    </source>
</evidence>
<gene>
    <name evidence="5" type="ORF">HDF15_004753</name>
</gene>
<comment type="caution">
    <text evidence="5">The sequence shown here is derived from an EMBL/GenBank/DDBJ whole genome shotgun (WGS) entry which is preliminary data.</text>
</comment>
<protein>
    <recommendedName>
        <fullName evidence="4">Protein-glutamine gamma-glutamyltransferase-like C-terminal domain-containing protein</fullName>
    </recommendedName>
</protein>
<organism evidence="5 6">
    <name type="scientific">Granulicella mallensis</name>
    <dbReference type="NCBI Taxonomy" id="940614"/>
    <lineage>
        <taxon>Bacteria</taxon>
        <taxon>Pseudomonadati</taxon>
        <taxon>Acidobacteriota</taxon>
        <taxon>Terriglobia</taxon>
        <taxon>Terriglobales</taxon>
        <taxon>Acidobacteriaceae</taxon>
        <taxon>Granulicella</taxon>
    </lineage>
</organism>
<evidence type="ECO:0000313" key="6">
    <source>
        <dbReference type="Proteomes" id="UP000584867"/>
    </source>
</evidence>
<keyword evidence="2" id="KW-1133">Transmembrane helix</keyword>
<feature type="region of interest" description="Disordered" evidence="1">
    <location>
        <begin position="115"/>
        <end position="136"/>
    </location>
</feature>
<feature type="transmembrane region" description="Helical" evidence="2">
    <location>
        <begin position="183"/>
        <end position="205"/>
    </location>
</feature>
<feature type="signal peptide" evidence="3">
    <location>
        <begin position="1"/>
        <end position="27"/>
    </location>
</feature>
<keyword evidence="2" id="KW-0472">Membrane</keyword>
<dbReference type="InterPro" id="IPR025403">
    <property type="entry name" value="TgpA-like_C"/>
</dbReference>
<name>A0A7W8EC66_9BACT</name>
<dbReference type="AlphaFoldDB" id="A0A7W8EC66"/>
<evidence type="ECO:0000313" key="5">
    <source>
        <dbReference type="EMBL" id="MBB5066376.1"/>
    </source>
</evidence>
<evidence type="ECO:0000256" key="3">
    <source>
        <dbReference type="SAM" id="SignalP"/>
    </source>
</evidence>
<proteinExistence type="predicted"/>
<evidence type="ECO:0000256" key="2">
    <source>
        <dbReference type="SAM" id="Phobius"/>
    </source>
</evidence>
<reference evidence="5 6" key="1">
    <citation type="submission" date="2020-08" db="EMBL/GenBank/DDBJ databases">
        <title>Genomic Encyclopedia of Type Strains, Phase IV (KMG-V): Genome sequencing to study the core and pangenomes of soil and plant-associated prokaryotes.</title>
        <authorList>
            <person name="Whitman W."/>
        </authorList>
    </citation>
    <scope>NUCLEOTIDE SEQUENCE [LARGE SCALE GENOMIC DNA]</scope>
    <source>
        <strain evidence="5 6">X5P3</strain>
    </source>
</reference>
<evidence type="ECO:0000256" key="1">
    <source>
        <dbReference type="SAM" id="MobiDB-lite"/>
    </source>
</evidence>
<keyword evidence="3" id="KW-0732">Signal</keyword>
<keyword evidence="2" id="KW-0812">Transmembrane</keyword>
<dbReference type="RefSeq" id="WP_184259888.1">
    <property type="nucleotide sequence ID" value="NZ_JACHIO010000027.1"/>
</dbReference>
<feature type="domain" description="Protein-glutamine gamma-glutamyltransferase-like C-terminal" evidence="4">
    <location>
        <begin position="254"/>
        <end position="323"/>
    </location>
</feature>